<proteinExistence type="predicted"/>
<dbReference type="SUPFAM" id="SSF158745">
    <property type="entry name" value="LanC-like"/>
    <property type="match status" value="1"/>
</dbReference>
<dbReference type="PRINTS" id="PR01955">
    <property type="entry name" value="LANCFRANKIA"/>
</dbReference>
<dbReference type="InterPro" id="IPR007822">
    <property type="entry name" value="LANC-like"/>
</dbReference>
<dbReference type="EMBL" id="BAAAHQ010000002">
    <property type="protein sequence ID" value="GAA0914654.1"/>
    <property type="molecule type" value="Genomic_DNA"/>
</dbReference>
<reference evidence="1 2" key="1">
    <citation type="journal article" date="2019" name="Int. J. Syst. Evol. Microbiol.">
        <title>The Global Catalogue of Microorganisms (GCM) 10K type strain sequencing project: providing services to taxonomists for standard genome sequencing and annotation.</title>
        <authorList>
            <consortium name="The Broad Institute Genomics Platform"/>
            <consortium name="The Broad Institute Genome Sequencing Center for Infectious Disease"/>
            <person name="Wu L."/>
            <person name="Ma J."/>
        </authorList>
    </citation>
    <scope>NUCLEOTIDE SEQUENCE [LARGE SCALE GENOMIC DNA]</scope>
    <source>
        <strain evidence="1 2">JCM 11136</strain>
    </source>
</reference>
<evidence type="ECO:0000313" key="2">
    <source>
        <dbReference type="Proteomes" id="UP001501578"/>
    </source>
</evidence>
<gene>
    <name evidence="1" type="ORF">GCM10009560_08280</name>
</gene>
<protein>
    <submittedName>
        <fullName evidence="1">Uncharacterized protein</fullName>
    </submittedName>
</protein>
<dbReference type="SMART" id="SM01260">
    <property type="entry name" value="LANC_like"/>
    <property type="match status" value="1"/>
</dbReference>
<dbReference type="Pfam" id="PF05147">
    <property type="entry name" value="LANC_like"/>
    <property type="match status" value="1"/>
</dbReference>
<organism evidence="1 2">
    <name type="scientific">Nonomuraea longicatena</name>
    <dbReference type="NCBI Taxonomy" id="83682"/>
    <lineage>
        <taxon>Bacteria</taxon>
        <taxon>Bacillati</taxon>
        <taxon>Actinomycetota</taxon>
        <taxon>Actinomycetes</taxon>
        <taxon>Streptosporangiales</taxon>
        <taxon>Streptosporangiaceae</taxon>
        <taxon>Nonomuraea</taxon>
    </lineage>
</organism>
<dbReference type="PRINTS" id="PR01950">
    <property type="entry name" value="LANCSUPER"/>
</dbReference>
<comment type="caution">
    <text evidence="1">The sequence shown here is derived from an EMBL/GenBank/DDBJ whole genome shotgun (WGS) entry which is preliminary data.</text>
</comment>
<accession>A0ABN1NQB9</accession>
<dbReference type="Gene3D" id="1.50.10.20">
    <property type="match status" value="1"/>
</dbReference>
<sequence>MTPTHVLERTAVRAAAETLLDEYARTEERGGCDAGPVVLATLVAGGERPPGDAPSARAIAAWLRDFRTPSRHPGLYGAGAAGRMFALRIAAATWPRLHDPLKAQRARLVEYVAAPRWRTSQVGWEDYDLIWGPSGVLLAFALDPDATWAERAPLTAALARLCHGEDLPLLRVDQYHGEKLRGWNVGRVNLGLAHGLPGVMTALRAAAEADGLDDGLRELLRRLGTRLVAESYVDDRGVITWPFGTTRPDGHRAPKGTGRRQAWCYGCPGNAWTLWEVARVLGDAELGAFAAESARSFVAAYDDELYLDGLGLCHGAAGLMLLFDAFAGYMGLAGAESLADHLAAHLMGRLDELAATGWSLQEDAPGVLSALLTMTGGDRRWLGALGLR</sequence>
<keyword evidence="2" id="KW-1185">Reference proteome</keyword>
<dbReference type="Proteomes" id="UP001501578">
    <property type="component" value="Unassembled WGS sequence"/>
</dbReference>
<dbReference type="RefSeq" id="WP_343948327.1">
    <property type="nucleotide sequence ID" value="NZ_BAAAHQ010000002.1"/>
</dbReference>
<evidence type="ECO:0000313" key="1">
    <source>
        <dbReference type="EMBL" id="GAA0914654.1"/>
    </source>
</evidence>
<name>A0ABN1NQB9_9ACTN</name>